<proteinExistence type="predicted"/>
<protein>
    <submittedName>
        <fullName evidence="1">Uncharacterized protein</fullName>
    </submittedName>
</protein>
<dbReference type="AlphaFoldDB" id="A0A383VVN3"/>
<organism evidence="1 2">
    <name type="scientific">Tetradesmus obliquus</name>
    <name type="common">Green alga</name>
    <name type="synonym">Acutodesmus obliquus</name>
    <dbReference type="NCBI Taxonomy" id="3088"/>
    <lineage>
        <taxon>Eukaryota</taxon>
        <taxon>Viridiplantae</taxon>
        <taxon>Chlorophyta</taxon>
        <taxon>core chlorophytes</taxon>
        <taxon>Chlorophyceae</taxon>
        <taxon>CS clade</taxon>
        <taxon>Sphaeropleales</taxon>
        <taxon>Scenedesmaceae</taxon>
        <taxon>Tetradesmus</taxon>
    </lineage>
</organism>
<evidence type="ECO:0000313" key="1">
    <source>
        <dbReference type="EMBL" id="SZX68909.1"/>
    </source>
</evidence>
<sequence length="139" mass="14591">MEPLQPTATAFRHGLALELALQHLALSTDPRILCTAAQACKAWQQAVQQCSACNTVVVLGPTVSLQQACSFKRWLCKHSGLVKSFSASLQAGSGQDACHIEAVQALLQQVLEEAACMPAAATAAAAAAPWHGLHSLEMS</sequence>
<evidence type="ECO:0000313" key="2">
    <source>
        <dbReference type="Proteomes" id="UP000256970"/>
    </source>
</evidence>
<accession>A0A383VVN3</accession>
<dbReference type="EMBL" id="FNXT01000888">
    <property type="protein sequence ID" value="SZX68909.1"/>
    <property type="molecule type" value="Genomic_DNA"/>
</dbReference>
<reference evidence="1 2" key="1">
    <citation type="submission" date="2016-10" db="EMBL/GenBank/DDBJ databases">
        <authorList>
            <person name="Cai Z."/>
        </authorList>
    </citation>
    <scope>NUCLEOTIDE SEQUENCE [LARGE SCALE GENOMIC DNA]</scope>
</reference>
<name>A0A383VVN3_TETOB</name>
<keyword evidence="2" id="KW-1185">Reference proteome</keyword>
<gene>
    <name evidence="1" type="ORF">BQ4739_LOCUS9221</name>
</gene>
<dbReference type="Proteomes" id="UP000256970">
    <property type="component" value="Unassembled WGS sequence"/>
</dbReference>